<dbReference type="EMBL" id="CM047741">
    <property type="protein sequence ID" value="KAJ0038652.1"/>
    <property type="molecule type" value="Genomic_DNA"/>
</dbReference>
<gene>
    <name evidence="1" type="ORF">Pint_23429</name>
</gene>
<evidence type="ECO:0000313" key="2">
    <source>
        <dbReference type="Proteomes" id="UP001163603"/>
    </source>
</evidence>
<reference evidence="2" key="1">
    <citation type="journal article" date="2023" name="G3 (Bethesda)">
        <title>Genome assembly and association tests identify interacting loci associated with vigor, precocity, and sex in interspecific pistachio rootstocks.</title>
        <authorList>
            <person name="Palmer W."/>
            <person name="Jacygrad E."/>
            <person name="Sagayaradj S."/>
            <person name="Cavanaugh K."/>
            <person name="Han R."/>
            <person name="Bertier L."/>
            <person name="Beede B."/>
            <person name="Kafkas S."/>
            <person name="Golino D."/>
            <person name="Preece J."/>
            <person name="Michelmore R."/>
        </authorList>
    </citation>
    <scope>NUCLEOTIDE SEQUENCE [LARGE SCALE GENOMIC DNA]</scope>
</reference>
<organism evidence="1 2">
    <name type="scientific">Pistacia integerrima</name>
    <dbReference type="NCBI Taxonomy" id="434235"/>
    <lineage>
        <taxon>Eukaryota</taxon>
        <taxon>Viridiplantae</taxon>
        <taxon>Streptophyta</taxon>
        <taxon>Embryophyta</taxon>
        <taxon>Tracheophyta</taxon>
        <taxon>Spermatophyta</taxon>
        <taxon>Magnoliopsida</taxon>
        <taxon>eudicotyledons</taxon>
        <taxon>Gunneridae</taxon>
        <taxon>Pentapetalae</taxon>
        <taxon>rosids</taxon>
        <taxon>malvids</taxon>
        <taxon>Sapindales</taxon>
        <taxon>Anacardiaceae</taxon>
        <taxon>Pistacia</taxon>
    </lineage>
</organism>
<sequence>MPTISSFHYFRDDESDSCRWVFTDHKDSVEISLEYPCGGVEIKRKSSLLTNFRAAAVDS</sequence>
<proteinExistence type="predicted"/>
<keyword evidence="2" id="KW-1185">Reference proteome</keyword>
<accession>A0ACC0YKT0</accession>
<evidence type="ECO:0000313" key="1">
    <source>
        <dbReference type="EMBL" id="KAJ0038652.1"/>
    </source>
</evidence>
<comment type="caution">
    <text evidence="1">The sequence shown here is derived from an EMBL/GenBank/DDBJ whole genome shotgun (WGS) entry which is preliminary data.</text>
</comment>
<dbReference type="Proteomes" id="UP001163603">
    <property type="component" value="Chromosome 6"/>
</dbReference>
<protein>
    <submittedName>
        <fullName evidence="1">Uncharacterized protein</fullName>
    </submittedName>
</protein>
<name>A0ACC0YKT0_9ROSI</name>